<protein>
    <submittedName>
        <fullName evidence="2">Uncharacterized protein</fullName>
    </submittedName>
</protein>
<organism evidence="2">
    <name type="scientific">Tunturiibacter empetritectus</name>
    <dbReference type="NCBI Taxonomy" id="3069691"/>
    <lineage>
        <taxon>Bacteria</taxon>
        <taxon>Pseudomonadati</taxon>
        <taxon>Acidobacteriota</taxon>
        <taxon>Terriglobia</taxon>
        <taxon>Terriglobales</taxon>
        <taxon>Acidobacteriaceae</taxon>
        <taxon>Tunturiibacter</taxon>
    </lineage>
</organism>
<keyword evidence="1" id="KW-1133">Transmembrane helix</keyword>
<feature type="transmembrane region" description="Helical" evidence="1">
    <location>
        <begin position="110"/>
        <end position="127"/>
    </location>
</feature>
<dbReference type="AlphaFoldDB" id="A0AAU7ZB68"/>
<sequence>MSKRRSFAIWVFEIVCEAVGTCLWITAAAFIYADPGLHNDLSFRLIFGISAFVLIEFALTGYLLTTVISALYLPRRQRFLYPLVSGGLYLVHSGIFFVAVGNHILDKHNLFIQVGGASISFAVTLVGDRLRGLPELIARPPGSDDNTMELLR</sequence>
<keyword evidence="1" id="KW-0812">Transmembrane</keyword>
<name>A0AAU7ZB68_9BACT</name>
<feature type="transmembrane region" description="Helical" evidence="1">
    <location>
        <begin position="7"/>
        <end position="33"/>
    </location>
</feature>
<proteinExistence type="predicted"/>
<keyword evidence="1" id="KW-0472">Membrane</keyword>
<dbReference type="KEGG" id="temp:RBB75_15790"/>
<feature type="transmembrane region" description="Helical" evidence="1">
    <location>
        <begin position="80"/>
        <end position="104"/>
    </location>
</feature>
<evidence type="ECO:0000313" key="2">
    <source>
        <dbReference type="EMBL" id="XCB25890.1"/>
    </source>
</evidence>
<dbReference type="EMBL" id="CP132932">
    <property type="protein sequence ID" value="XCB25890.1"/>
    <property type="molecule type" value="Genomic_DNA"/>
</dbReference>
<feature type="transmembrane region" description="Helical" evidence="1">
    <location>
        <begin position="45"/>
        <end position="73"/>
    </location>
</feature>
<reference evidence="2" key="1">
    <citation type="submission" date="2023-08" db="EMBL/GenBank/DDBJ databases">
        <authorList>
            <person name="Messyasz A."/>
            <person name="Mannisto M.K."/>
            <person name="Kerkhof L.J."/>
            <person name="Haggblom M."/>
        </authorList>
    </citation>
    <scope>NUCLEOTIDE SEQUENCE</scope>
    <source>
        <strain evidence="2">M8UP23</strain>
    </source>
</reference>
<reference evidence="2" key="2">
    <citation type="journal article" date="2024" name="Environ. Microbiol.">
        <title>Genome analysis and description of Tunturibacter gen. nov. expands the diversity of Terriglobia in tundra soils.</title>
        <authorList>
            <person name="Messyasz A."/>
            <person name="Mannisto M.K."/>
            <person name="Kerkhof L.J."/>
            <person name="Haggblom M.M."/>
        </authorList>
    </citation>
    <scope>NUCLEOTIDE SEQUENCE</scope>
    <source>
        <strain evidence="2">M8UP23</strain>
    </source>
</reference>
<dbReference type="RefSeq" id="WP_353068634.1">
    <property type="nucleotide sequence ID" value="NZ_CP132932.1"/>
</dbReference>
<evidence type="ECO:0000256" key="1">
    <source>
        <dbReference type="SAM" id="Phobius"/>
    </source>
</evidence>
<gene>
    <name evidence="2" type="ORF">RBB75_15790</name>
</gene>
<accession>A0AAU7ZB68</accession>